<evidence type="ECO:0000313" key="3">
    <source>
        <dbReference type="Proteomes" id="UP000245168"/>
    </source>
</evidence>
<dbReference type="InterPro" id="IPR029063">
    <property type="entry name" value="SAM-dependent_MTases_sf"/>
</dbReference>
<dbReference type="SUPFAM" id="SSF53335">
    <property type="entry name" value="S-adenosyl-L-methionine-dependent methyltransferases"/>
    <property type="match status" value="2"/>
</dbReference>
<dbReference type="RefSeq" id="WP_109252011.1">
    <property type="nucleotide sequence ID" value="NZ_QEXV01000001.1"/>
</dbReference>
<dbReference type="OrthoDB" id="799111at2"/>
<dbReference type="GO" id="GO:0032259">
    <property type="term" value="P:methylation"/>
    <property type="evidence" value="ECO:0007669"/>
    <property type="project" value="UniProtKB-KW"/>
</dbReference>
<dbReference type="CDD" id="cd02440">
    <property type="entry name" value="AdoMet_MTases"/>
    <property type="match status" value="1"/>
</dbReference>
<keyword evidence="2" id="KW-0808">Transferase</keyword>
<dbReference type="Gene3D" id="3.40.50.150">
    <property type="entry name" value="Vaccinia Virus protein VP39"/>
    <property type="match status" value="2"/>
</dbReference>
<proteinExistence type="predicted"/>
<dbReference type="EMBL" id="QEXV01000001">
    <property type="protein sequence ID" value="PWE18737.1"/>
    <property type="molecule type" value="Genomic_DNA"/>
</dbReference>
<keyword evidence="3" id="KW-1185">Reference proteome</keyword>
<dbReference type="AlphaFoldDB" id="A0A2U2BXL2"/>
<reference evidence="3" key="1">
    <citation type="submission" date="2018-05" db="EMBL/GenBank/DDBJ databases">
        <authorList>
            <person name="Liu B.-T."/>
        </authorList>
    </citation>
    <scope>NUCLEOTIDE SEQUENCE [LARGE SCALE GENOMIC DNA]</scope>
    <source>
        <strain evidence="3">WD6-1</strain>
    </source>
</reference>
<dbReference type="GO" id="GO:0008757">
    <property type="term" value="F:S-adenosylmethionine-dependent methyltransferase activity"/>
    <property type="evidence" value="ECO:0007669"/>
    <property type="project" value="InterPro"/>
</dbReference>
<dbReference type="Proteomes" id="UP000245168">
    <property type="component" value="Unassembled WGS sequence"/>
</dbReference>
<evidence type="ECO:0000313" key="2">
    <source>
        <dbReference type="EMBL" id="PWE18737.1"/>
    </source>
</evidence>
<dbReference type="Pfam" id="PF08241">
    <property type="entry name" value="Methyltransf_11"/>
    <property type="match status" value="1"/>
</dbReference>
<comment type="caution">
    <text evidence="2">The sequence shown here is derived from an EMBL/GenBank/DDBJ whole genome shotgun (WGS) entry which is preliminary data.</text>
</comment>
<gene>
    <name evidence="2" type="ORF">DDZ18_03855</name>
</gene>
<keyword evidence="2" id="KW-0489">Methyltransferase</keyword>
<name>A0A2U2BXL2_9PROT</name>
<dbReference type="InterPro" id="IPR013216">
    <property type="entry name" value="Methyltransf_11"/>
</dbReference>
<feature type="domain" description="Methyltransferase type 11" evidence="1">
    <location>
        <begin position="59"/>
        <end position="109"/>
    </location>
</feature>
<protein>
    <submittedName>
        <fullName evidence="2">Methyltransferase type 11</fullName>
    </submittedName>
</protein>
<evidence type="ECO:0000259" key="1">
    <source>
        <dbReference type="Pfam" id="PF08241"/>
    </source>
</evidence>
<accession>A0A2U2BXL2</accession>
<dbReference type="Pfam" id="PF13578">
    <property type="entry name" value="Methyltransf_24"/>
    <property type="match status" value="1"/>
</dbReference>
<sequence>MHASSAENMERCVRWYLPDDRNALKIADLGSQSVNGSYRELFSGADAFVGFDLEAGPGVDVVLDSPYDIPEEDGSFDLVVSGQMLEHCAHFWRVASEIERILKPGGLAFLIAPSAGPIHRYPVDCYRFYPDAWRALADWTGMRLVHVWMDQRGPWNDLVGVFSKGGEVAQIKSAPRMDCPPIEDTPSAIEGAETVKGARGYLEALEDIHEIVEPRRYVEIGVRKGSSLKLSECESIGVDPCPALGDSFENVRLFECTSDDFFFFHAKDAISGPIDLAFIDGMHLSEFVVRDFMNIERFMAPDGVILIDDVLPNHPIQARRERESRVWTGDVWRAVELIAENRPDLQLTWLDTAPTGLLAITGLKPKNSALWSRYNPVMRKLMADNFAPMLDGRPGPTPEDPPIKLIDRREAKRPTRDVLKEILRPGRA</sequence>
<organism evidence="2 3">
    <name type="scientific">Marinicauda salina</name>
    <dbReference type="NCBI Taxonomy" id="2135793"/>
    <lineage>
        <taxon>Bacteria</taxon>
        <taxon>Pseudomonadati</taxon>
        <taxon>Pseudomonadota</taxon>
        <taxon>Alphaproteobacteria</taxon>
        <taxon>Maricaulales</taxon>
        <taxon>Maricaulaceae</taxon>
        <taxon>Marinicauda</taxon>
    </lineage>
</organism>